<reference evidence="1" key="1">
    <citation type="submission" date="2014-11" db="EMBL/GenBank/DDBJ databases">
        <authorList>
            <person name="Amaro Gonzalez C."/>
        </authorList>
    </citation>
    <scope>NUCLEOTIDE SEQUENCE</scope>
</reference>
<accession>A0A0E9X042</accession>
<name>A0A0E9X042_ANGAN</name>
<proteinExistence type="predicted"/>
<protein>
    <submittedName>
        <fullName evidence="1">Uncharacterized protein</fullName>
    </submittedName>
</protein>
<reference evidence="1" key="2">
    <citation type="journal article" date="2015" name="Fish Shellfish Immunol.">
        <title>Early steps in the European eel (Anguilla anguilla)-Vibrio vulnificus interaction in the gills: Role of the RtxA13 toxin.</title>
        <authorList>
            <person name="Callol A."/>
            <person name="Pajuelo D."/>
            <person name="Ebbesson L."/>
            <person name="Teles M."/>
            <person name="MacKenzie S."/>
            <person name="Amaro C."/>
        </authorList>
    </citation>
    <scope>NUCLEOTIDE SEQUENCE</scope>
</reference>
<evidence type="ECO:0000313" key="1">
    <source>
        <dbReference type="EMBL" id="JAH95806.1"/>
    </source>
</evidence>
<sequence length="45" mass="5328">MLTLKNSRVICFSSGNQQNNSRNVKWRKSRPYKNIYCHQTKPSTI</sequence>
<dbReference type="AlphaFoldDB" id="A0A0E9X042"/>
<dbReference type="EMBL" id="GBXM01012771">
    <property type="protein sequence ID" value="JAH95806.1"/>
    <property type="molecule type" value="Transcribed_RNA"/>
</dbReference>
<organism evidence="1">
    <name type="scientific">Anguilla anguilla</name>
    <name type="common">European freshwater eel</name>
    <name type="synonym">Muraena anguilla</name>
    <dbReference type="NCBI Taxonomy" id="7936"/>
    <lineage>
        <taxon>Eukaryota</taxon>
        <taxon>Metazoa</taxon>
        <taxon>Chordata</taxon>
        <taxon>Craniata</taxon>
        <taxon>Vertebrata</taxon>
        <taxon>Euteleostomi</taxon>
        <taxon>Actinopterygii</taxon>
        <taxon>Neopterygii</taxon>
        <taxon>Teleostei</taxon>
        <taxon>Anguilliformes</taxon>
        <taxon>Anguillidae</taxon>
        <taxon>Anguilla</taxon>
    </lineage>
</organism>